<dbReference type="Proteomes" id="UP001500420">
    <property type="component" value="Unassembled WGS sequence"/>
</dbReference>
<sequence length="100" mass="11392">MRHEYCHSMYCKHEIGISGVNPRPPRDPPEQIDRGVWVLVLDDVSADHSAIEQSFTAAGFYLPEVIRPDYGWSFSHLYRFVLRVAFLVRAARSLPSESSG</sequence>
<dbReference type="AlphaFoldDB" id="A0AAV3TEM2"/>
<gene>
    <name evidence="1" type="ORF">GCM10009020_33490</name>
</gene>
<name>A0AAV3TEM2_9EURY</name>
<comment type="caution">
    <text evidence="1">The sequence shown here is derived from an EMBL/GenBank/DDBJ whole genome shotgun (WGS) entry which is preliminary data.</text>
</comment>
<evidence type="ECO:0000313" key="2">
    <source>
        <dbReference type="Proteomes" id="UP001500420"/>
    </source>
</evidence>
<protein>
    <submittedName>
        <fullName evidence="1">Uncharacterized protein</fullName>
    </submittedName>
</protein>
<keyword evidence="2" id="KW-1185">Reference proteome</keyword>
<proteinExistence type="predicted"/>
<dbReference type="EMBL" id="BAAADV010000008">
    <property type="protein sequence ID" value="GAA0681712.1"/>
    <property type="molecule type" value="Genomic_DNA"/>
</dbReference>
<evidence type="ECO:0000313" key="1">
    <source>
        <dbReference type="EMBL" id="GAA0681712.1"/>
    </source>
</evidence>
<accession>A0AAV3TEM2</accession>
<organism evidence="1 2">
    <name type="scientific">Natronoarchaeum mannanilyticum</name>
    <dbReference type="NCBI Taxonomy" id="926360"/>
    <lineage>
        <taxon>Archaea</taxon>
        <taxon>Methanobacteriati</taxon>
        <taxon>Methanobacteriota</taxon>
        <taxon>Stenosarchaea group</taxon>
        <taxon>Halobacteria</taxon>
        <taxon>Halobacteriales</taxon>
        <taxon>Natronoarchaeaceae</taxon>
    </lineage>
</organism>
<reference evidence="1 2" key="1">
    <citation type="journal article" date="2019" name="Int. J. Syst. Evol. Microbiol.">
        <title>The Global Catalogue of Microorganisms (GCM) 10K type strain sequencing project: providing services to taxonomists for standard genome sequencing and annotation.</title>
        <authorList>
            <consortium name="The Broad Institute Genomics Platform"/>
            <consortium name="The Broad Institute Genome Sequencing Center for Infectious Disease"/>
            <person name="Wu L."/>
            <person name="Ma J."/>
        </authorList>
    </citation>
    <scope>NUCLEOTIDE SEQUENCE [LARGE SCALE GENOMIC DNA]</scope>
    <source>
        <strain evidence="1 2">JCM 16328</strain>
    </source>
</reference>